<feature type="compositionally biased region" description="Basic and acidic residues" evidence="1">
    <location>
        <begin position="275"/>
        <end position="287"/>
    </location>
</feature>
<dbReference type="InterPro" id="IPR025239">
    <property type="entry name" value="DUF4187"/>
</dbReference>
<dbReference type="GO" id="GO:0000776">
    <property type="term" value="C:kinetochore"/>
    <property type="evidence" value="ECO:0007669"/>
    <property type="project" value="TreeGrafter"/>
</dbReference>
<name>A0A9P6W4W0_RHOMI</name>
<feature type="compositionally biased region" description="Basic and acidic residues" evidence="1">
    <location>
        <begin position="45"/>
        <end position="77"/>
    </location>
</feature>
<feature type="region of interest" description="Disordered" evidence="1">
    <location>
        <begin position="203"/>
        <end position="223"/>
    </location>
</feature>
<feature type="compositionally biased region" description="Polar residues" evidence="1">
    <location>
        <begin position="203"/>
        <end position="217"/>
    </location>
</feature>
<dbReference type="Pfam" id="PF01585">
    <property type="entry name" value="G-patch"/>
    <property type="match status" value="1"/>
</dbReference>
<feature type="compositionally biased region" description="Low complexity" evidence="1">
    <location>
        <begin position="337"/>
        <end position="348"/>
    </location>
</feature>
<dbReference type="PANTHER" id="PTHR21032:SF0">
    <property type="entry name" value="G PATCH DOMAIN-CONTAINING PROTEIN 11"/>
    <property type="match status" value="1"/>
</dbReference>
<sequence length="410" mass="44833">MADSDSELDYDDPRFLLAAETTASTAQGDLTYAERRKRTLAQQAERGRIKSRKQMEEEKREEGLSTNLIDRERKQEEAGGGASTAFKMMSKMGYKPGEALGLRYDSPASGSEAGQSGSSTPRTGGGGGGLGFAKATFAPIGGSSNAAEGAPEKDGEGATPARGGIGSGPAGAAKTEPIRFEMRAARTGLGVPQAKRFRTYFSSSSTDVAGNLDTSTAGDPLPDLQGYLARVKSSMDERRAYGLLRSLRRTCEELDRRAGIEDSPMWRDPDEEEREQQRVRNRKMFDRIDTELDSDDERKVTASDKAEAKKAGRGELAYEIGTSQTVVDSDSDEESAPAEQAAQAAQPAEDPDEEAEWFSYDAIRAQIRSRLALTLTYLRNKYHYCFWCGELYHDADDLKQHCPGTEEEEH</sequence>
<keyword evidence="4" id="KW-1185">Reference proteome</keyword>
<dbReference type="PROSITE" id="PS50174">
    <property type="entry name" value="G_PATCH"/>
    <property type="match status" value="1"/>
</dbReference>
<evidence type="ECO:0000313" key="3">
    <source>
        <dbReference type="EMBL" id="KAG0662703.1"/>
    </source>
</evidence>
<feature type="compositionally biased region" description="Low complexity" evidence="1">
    <location>
        <begin position="106"/>
        <end position="122"/>
    </location>
</feature>
<dbReference type="GO" id="GO:0003676">
    <property type="term" value="F:nucleic acid binding"/>
    <property type="evidence" value="ECO:0007669"/>
    <property type="project" value="InterPro"/>
</dbReference>
<dbReference type="InterPro" id="IPR000467">
    <property type="entry name" value="G_patch_dom"/>
</dbReference>
<dbReference type="EMBL" id="PUHQ01000025">
    <property type="protein sequence ID" value="KAG0662703.1"/>
    <property type="molecule type" value="Genomic_DNA"/>
</dbReference>
<feature type="region of interest" description="Disordered" evidence="1">
    <location>
        <begin position="97"/>
        <end position="179"/>
    </location>
</feature>
<protein>
    <recommendedName>
        <fullName evidence="2">G-patch domain-containing protein</fullName>
    </recommendedName>
</protein>
<gene>
    <name evidence="3" type="ORF">C6P46_003208</name>
</gene>
<organism evidence="3 4">
    <name type="scientific">Rhodotorula mucilaginosa</name>
    <name type="common">Yeast</name>
    <name type="synonym">Rhodotorula rubra</name>
    <dbReference type="NCBI Taxonomy" id="5537"/>
    <lineage>
        <taxon>Eukaryota</taxon>
        <taxon>Fungi</taxon>
        <taxon>Dikarya</taxon>
        <taxon>Basidiomycota</taxon>
        <taxon>Pucciniomycotina</taxon>
        <taxon>Microbotryomycetes</taxon>
        <taxon>Sporidiobolales</taxon>
        <taxon>Sporidiobolaceae</taxon>
        <taxon>Rhodotorula</taxon>
    </lineage>
</organism>
<feature type="domain" description="G-patch" evidence="2">
    <location>
        <begin position="81"/>
        <end position="135"/>
    </location>
</feature>
<dbReference type="InterPro" id="IPR039249">
    <property type="entry name" value="GPATCH11"/>
</dbReference>
<dbReference type="Pfam" id="PF13821">
    <property type="entry name" value="DUF4187"/>
    <property type="match status" value="1"/>
</dbReference>
<proteinExistence type="predicted"/>
<feature type="region of interest" description="Disordered" evidence="1">
    <location>
        <begin position="22"/>
        <end position="84"/>
    </location>
</feature>
<dbReference type="Proteomes" id="UP000777482">
    <property type="component" value="Unassembled WGS sequence"/>
</dbReference>
<dbReference type="PANTHER" id="PTHR21032">
    <property type="entry name" value="G PATCH DOMAIN-CONTAINING PROTEIN 11"/>
    <property type="match status" value="1"/>
</dbReference>
<evidence type="ECO:0000259" key="2">
    <source>
        <dbReference type="PROSITE" id="PS50174"/>
    </source>
</evidence>
<feature type="region of interest" description="Disordered" evidence="1">
    <location>
        <begin position="321"/>
        <end position="352"/>
    </location>
</feature>
<dbReference type="SMART" id="SM01173">
    <property type="entry name" value="DUF4187"/>
    <property type="match status" value="1"/>
</dbReference>
<accession>A0A9P6W4W0</accession>
<evidence type="ECO:0000256" key="1">
    <source>
        <dbReference type="SAM" id="MobiDB-lite"/>
    </source>
</evidence>
<dbReference type="OrthoDB" id="786951at2759"/>
<evidence type="ECO:0000313" key="4">
    <source>
        <dbReference type="Proteomes" id="UP000777482"/>
    </source>
</evidence>
<feature type="region of interest" description="Disordered" evidence="1">
    <location>
        <begin position="262"/>
        <end position="287"/>
    </location>
</feature>
<dbReference type="AlphaFoldDB" id="A0A9P6W4W0"/>
<comment type="caution">
    <text evidence="3">The sequence shown here is derived from an EMBL/GenBank/DDBJ whole genome shotgun (WGS) entry which is preliminary data.</text>
</comment>
<reference evidence="3 4" key="1">
    <citation type="submission" date="2020-11" db="EMBL/GenBank/DDBJ databases">
        <title>Kefir isolates.</title>
        <authorList>
            <person name="Marcisauskas S."/>
            <person name="Kim Y."/>
            <person name="Blasche S."/>
        </authorList>
    </citation>
    <scope>NUCLEOTIDE SEQUENCE [LARGE SCALE GENOMIC DNA]</scope>
    <source>
        <strain evidence="3 4">KR</strain>
    </source>
</reference>